<evidence type="ECO:0000313" key="1">
    <source>
        <dbReference type="EMBL" id="MBK3495335.1"/>
    </source>
</evidence>
<keyword evidence="2" id="KW-1185">Reference proteome</keyword>
<sequence>MLSLKIIASFTILLVACSDKELTTFYQLGNQENIKFNEQLEIDFVKSTLENVNQIAINSDRVFICHKNKCSIY</sequence>
<name>A0ABS1H7D8_9BACL</name>
<gene>
    <name evidence="1" type="ORF">JFL43_10835</name>
</gene>
<comment type="caution">
    <text evidence="1">The sequence shown here is derived from an EMBL/GenBank/DDBJ whole genome shotgun (WGS) entry which is preliminary data.</text>
</comment>
<reference evidence="1 2" key="1">
    <citation type="submission" date="2020-12" db="EMBL/GenBank/DDBJ databases">
        <title>YIM B01967 draft genome.</title>
        <authorList>
            <person name="Yan X."/>
        </authorList>
    </citation>
    <scope>NUCLEOTIDE SEQUENCE [LARGE SCALE GENOMIC DNA]</scope>
    <source>
        <strain evidence="1 2">YIM B01967</strain>
    </source>
</reference>
<accession>A0ABS1H7D8</accession>
<dbReference type="Proteomes" id="UP000618943">
    <property type="component" value="Unassembled WGS sequence"/>
</dbReference>
<dbReference type="PROSITE" id="PS51257">
    <property type="entry name" value="PROKAR_LIPOPROTEIN"/>
    <property type="match status" value="1"/>
</dbReference>
<dbReference type="EMBL" id="JAEOAH010000013">
    <property type="protein sequence ID" value="MBK3495335.1"/>
    <property type="molecule type" value="Genomic_DNA"/>
</dbReference>
<evidence type="ECO:0008006" key="3">
    <source>
        <dbReference type="Google" id="ProtNLM"/>
    </source>
</evidence>
<organism evidence="1 2">
    <name type="scientific">Viridibacillus soli</name>
    <dbReference type="NCBI Taxonomy" id="2798301"/>
    <lineage>
        <taxon>Bacteria</taxon>
        <taxon>Bacillati</taxon>
        <taxon>Bacillota</taxon>
        <taxon>Bacilli</taxon>
        <taxon>Bacillales</taxon>
        <taxon>Caryophanaceae</taxon>
        <taxon>Viridibacillus</taxon>
    </lineage>
</organism>
<proteinExistence type="predicted"/>
<evidence type="ECO:0000313" key="2">
    <source>
        <dbReference type="Proteomes" id="UP000618943"/>
    </source>
</evidence>
<protein>
    <recommendedName>
        <fullName evidence="3">Lipoprotein</fullName>
    </recommendedName>
</protein>